<proteinExistence type="inferred from homology"/>
<keyword evidence="11" id="KW-0456">Lyase</keyword>
<dbReference type="InParanoid" id="A8PQX5"/>
<dbReference type="PANTHER" id="PTHR11570">
    <property type="entry name" value="S-ADENOSYLMETHIONINE DECARBOXYLASE"/>
    <property type="match status" value="1"/>
</dbReference>
<evidence type="ECO:0000313" key="15">
    <source>
        <dbReference type="EMBL" id="EDP45542.1"/>
    </source>
</evidence>
<sequence length="452" mass="50153">MDADARASAEAAEKQWDDTSAPSVDMSELGGPFEGPEKLLELWFAPNVDALPECQRAMAERGVRLGGRLGLRRVPKSTWEGMLDLVKCKILSVETSAEVDAYLLSESSMFVYPHKLILKTCGTTTLLFGLDRLLRIAKATLFDEEALSLQASSVSSTMIANAVAGDADCKILGGCVRHCFYSRKSFMFPEKQQGPHRDWMLETRFLDQYFDHGAAYTVGKMNGNHWLLYMAQGVDMEAETEAKKEAELELQSTSAPAIARRSLPDTDLTLEILMTELSPKACEPFFFDAKDSTNIESAHKLGRDVSAKLGLSSLFADTQLDAFAFEPCGYSANALVSATPHHSAGYWTVHVTPEEASSYASFETNVHLDCDGAIQDAHTHVTNVPELVSRVVDIFRPGNFTLTLFISMDHADSAAQLRSLELPHYTKSDRILYEFEGYELLFLSFHRRMTLN</sequence>
<dbReference type="InterPro" id="IPR001985">
    <property type="entry name" value="S-AdoMet_decarboxylase_euk"/>
</dbReference>
<evidence type="ECO:0000256" key="10">
    <source>
        <dbReference type="ARBA" id="ARBA00023145"/>
    </source>
</evidence>
<dbReference type="GO" id="GO:0005829">
    <property type="term" value="C:cytosol"/>
    <property type="evidence" value="ECO:0007669"/>
    <property type="project" value="TreeGrafter"/>
</dbReference>
<dbReference type="InterPro" id="IPR016067">
    <property type="entry name" value="S-AdoMet_deCO2ase_core"/>
</dbReference>
<dbReference type="InterPro" id="IPR048283">
    <property type="entry name" value="AdoMetDC-like"/>
</dbReference>
<keyword evidence="8" id="KW-0745">Spermidine biosynthesis</keyword>
<dbReference type="OrthoDB" id="1068353at2759"/>
<dbReference type="AlphaFoldDB" id="A8PQX5"/>
<dbReference type="InterPro" id="IPR018166">
    <property type="entry name" value="S-AdoMet_deCO2ase_CS"/>
</dbReference>
<keyword evidence="6" id="KW-0210">Decarboxylase</keyword>
<keyword evidence="16" id="KW-1185">Reference proteome</keyword>
<evidence type="ECO:0000256" key="12">
    <source>
        <dbReference type="ARBA" id="ARBA00023270"/>
    </source>
</evidence>
<evidence type="ECO:0000256" key="1">
    <source>
        <dbReference type="ARBA" id="ARBA00001928"/>
    </source>
</evidence>
<protein>
    <recommendedName>
        <fullName evidence="4">adenosylmethionine decarboxylase</fullName>
        <ecNumber evidence="4">4.1.1.50</ecNumber>
    </recommendedName>
</protein>
<keyword evidence="9" id="KW-0620">Polyamine biosynthesis</keyword>
<dbReference type="STRING" id="425265.A8PQX5"/>
<comment type="pathway">
    <text evidence="2">Amine and polyamine biosynthesis; S-adenosylmethioninamine biosynthesis; S-adenosylmethioninamine from S-adenosyl-L-methionine: step 1/1.</text>
</comment>
<evidence type="ECO:0000256" key="13">
    <source>
        <dbReference type="ARBA" id="ARBA00023317"/>
    </source>
</evidence>
<evidence type="ECO:0000313" key="16">
    <source>
        <dbReference type="Proteomes" id="UP000008837"/>
    </source>
</evidence>
<dbReference type="GeneID" id="5857062"/>
<dbReference type="OMA" id="WFEESSN"/>
<accession>A8PQX5</accession>
<keyword evidence="13" id="KW-0670">Pyruvate</keyword>
<dbReference type="SUPFAM" id="SSF56276">
    <property type="entry name" value="S-adenosylmethionine decarboxylase"/>
    <property type="match status" value="1"/>
</dbReference>
<dbReference type="GO" id="GO:0008295">
    <property type="term" value="P:spermidine biosynthetic process"/>
    <property type="evidence" value="ECO:0007669"/>
    <property type="project" value="UniProtKB-KW"/>
</dbReference>
<evidence type="ECO:0000256" key="4">
    <source>
        <dbReference type="ARBA" id="ARBA00012357"/>
    </source>
</evidence>
<dbReference type="GO" id="GO:0004014">
    <property type="term" value="F:adenosylmethionine decarboxylase activity"/>
    <property type="evidence" value="ECO:0007669"/>
    <property type="project" value="UniProtKB-EC"/>
</dbReference>
<dbReference type="KEGG" id="mgl:MGL_0531"/>
<evidence type="ECO:0000256" key="5">
    <source>
        <dbReference type="ARBA" id="ARBA00022691"/>
    </source>
</evidence>
<organism evidence="15 16">
    <name type="scientific">Malassezia globosa (strain ATCC MYA-4612 / CBS 7966)</name>
    <name type="common">Dandruff-associated fungus</name>
    <dbReference type="NCBI Taxonomy" id="425265"/>
    <lineage>
        <taxon>Eukaryota</taxon>
        <taxon>Fungi</taxon>
        <taxon>Dikarya</taxon>
        <taxon>Basidiomycota</taxon>
        <taxon>Ustilaginomycotina</taxon>
        <taxon>Malasseziomycetes</taxon>
        <taxon>Malasseziales</taxon>
        <taxon>Malasseziaceae</taxon>
        <taxon>Malassezia</taxon>
    </lineage>
</organism>
<feature type="compositionally biased region" description="Basic and acidic residues" evidence="14">
    <location>
        <begin position="1"/>
        <end position="17"/>
    </location>
</feature>
<dbReference type="Gene3D" id="3.60.90.10">
    <property type="entry name" value="S-adenosylmethionine decarboxylase"/>
    <property type="match status" value="1"/>
</dbReference>
<evidence type="ECO:0000256" key="6">
    <source>
        <dbReference type="ARBA" id="ARBA00022793"/>
    </source>
</evidence>
<evidence type="ECO:0000256" key="3">
    <source>
        <dbReference type="ARBA" id="ARBA00008466"/>
    </source>
</evidence>
<dbReference type="PANTHER" id="PTHR11570:SF0">
    <property type="entry name" value="S-ADENOSYLMETHIONINE DECARBOXYLASE PROENZYME"/>
    <property type="match status" value="1"/>
</dbReference>
<evidence type="ECO:0000256" key="11">
    <source>
        <dbReference type="ARBA" id="ARBA00023239"/>
    </source>
</evidence>
<evidence type="ECO:0000256" key="14">
    <source>
        <dbReference type="SAM" id="MobiDB-lite"/>
    </source>
</evidence>
<dbReference type="EMBL" id="AAYY01000001">
    <property type="protein sequence ID" value="EDP45542.1"/>
    <property type="molecule type" value="Genomic_DNA"/>
</dbReference>
<dbReference type="PROSITE" id="PS01336">
    <property type="entry name" value="ADOMETDC"/>
    <property type="match status" value="1"/>
</dbReference>
<gene>
    <name evidence="15" type="ORF">MGL_0531</name>
</gene>
<comment type="cofactor">
    <cofactor evidence="1">
        <name>pyruvate</name>
        <dbReference type="ChEBI" id="CHEBI:15361"/>
    </cofactor>
</comment>
<dbReference type="VEuPathDB" id="FungiDB:MGL_0531"/>
<dbReference type="Pfam" id="PF01536">
    <property type="entry name" value="SAM_decarbox"/>
    <property type="match status" value="1"/>
</dbReference>
<dbReference type="RefSeq" id="XP_001732756.1">
    <property type="nucleotide sequence ID" value="XM_001732704.1"/>
</dbReference>
<evidence type="ECO:0000256" key="7">
    <source>
        <dbReference type="ARBA" id="ARBA00022813"/>
    </source>
</evidence>
<keyword evidence="10" id="KW-0865">Zymogen</keyword>
<dbReference type="NCBIfam" id="TIGR00535">
    <property type="entry name" value="SAM_DCase"/>
    <property type="match status" value="1"/>
</dbReference>
<dbReference type="FunCoup" id="A8PQX5">
    <property type="interactions" value="264"/>
</dbReference>
<keyword evidence="7" id="KW-0068">Autocatalytic cleavage</keyword>
<evidence type="ECO:0000256" key="9">
    <source>
        <dbReference type="ARBA" id="ARBA00023115"/>
    </source>
</evidence>
<name>A8PQX5_MALGO</name>
<evidence type="ECO:0000256" key="8">
    <source>
        <dbReference type="ARBA" id="ARBA00023066"/>
    </source>
</evidence>
<keyword evidence="12" id="KW-0704">Schiff base</keyword>
<comment type="caution">
    <text evidence="15">The sequence shown here is derived from an EMBL/GenBank/DDBJ whole genome shotgun (WGS) entry which is preliminary data.</text>
</comment>
<dbReference type="EC" id="4.1.1.50" evidence="4"/>
<dbReference type="Proteomes" id="UP000008837">
    <property type="component" value="Unassembled WGS sequence"/>
</dbReference>
<reference evidence="15 16" key="1">
    <citation type="journal article" date="2007" name="Proc. Natl. Acad. Sci. U.S.A.">
        <title>Dandruff-associated Malassezia genomes reveal convergent and divergent virulence traits shared with plant and human fungal pathogens.</title>
        <authorList>
            <person name="Xu J."/>
            <person name="Saunders C.W."/>
            <person name="Hu P."/>
            <person name="Grant R.A."/>
            <person name="Boekhout T."/>
            <person name="Kuramae E.E."/>
            <person name="Kronstad J.W."/>
            <person name="Deangelis Y.M."/>
            <person name="Reeder N.L."/>
            <person name="Johnstone K.R."/>
            <person name="Leland M."/>
            <person name="Fieno A.M."/>
            <person name="Begley W.M."/>
            <person name="Sun Y."/>
            <person name="Lacey M.P."/>
            <person name="Chaudhary T."/>
            <person name="Keough T."/>
            <person name="Chu L."/>
            <person name="Sears R."/>
            <person name="Yuan B."/>
            <person name="Dawson T.L.Jr."/>
        </authorList>
    </citation>
    <scope>NUCLEOTIDE SEQUENCE [LARGE SCALE GENOMIC DNA]</scope>
    <source>
        <strain evidence="16">ATCC MYA-4612 / CBS 7966</strain>
    </source>
</reference>
<feature type="region of interest" description="Disordered" evidence="14">
    <location>
        <begin position="1"/>
        <end position="24"/>
    </location>
</feature>
<comment type="similarity">
    <text evidence="3">Belongs to the eukaryotic AdoMetDC family.</text>
</comment>
<dbReference type="GO" id="GO:0006597">
    <property type="term" value="P:spermine biosynthetic process"/>
    <property type="evidence" value="ECO:0007669"/>
    <property type="project" value="InterPro"/>
</dbReference>
<evidence type="ECO:0000256" key="2">
    <source>
        <dbReference type="ARBA" id="ARBA00004911"/>
    </source>
</evidence>
<keyword evidence="5" id="KW-0949">S-adenosyl-L-methionine</keyword>
<dbReference type="UniPathway" id="UPA00331">
    <property type="reaction ID" value="UER00451"/>
</dbReference>